<name>A0ACD4CXN1_9HYPH</name>
<proteinExistence type="predicted"/>
<keyword evidence="1" id="KW-0614">Plasmid</keyword>
<dbReference type="Proteomes" id="UP001061991">
    <property type="component" value="Plasmid p_unnamed2"/>
</dbReference>
<dbReference type="EMBL" id="CP104971">
    <property type="protein sequence ID" value="UXN58318.1"/>
    <property type="molecule type" value="Genomic_DNA"/>
</dbReference>
<reference evidence="1" key="1">
    <citation type="submission" date="2022-09" db="EMBL/GenBank/DDBJ databases">
        <title>Interaction between co-microsymbionts with complementary sets of symbiotic genes in legume-rhizobium systems.</title>
        <authorList>
            <person name="Safronova V."/>
            <person name="Sazanova A."/>
            <person name="Afonin A."/>
            <person name="Chirak E."/>
        </authorList>
    </citation>
    <scope>NUCLEOTIDE SEQUENCE</scope>
    <source>
        <strain evidence="1">A18/3m</strain>
    </source>
</reference>
<accession>A0ACD4CXN1</accession>
<gene>
    <name evidence="1" type="ORF">N8E88_05795</name>
</gene>
<sequence length="126" mass="13958">MTAEAMLASRKREVSGLLRINLPISFGRLCVMPVLMDVAVKNPNLQLDISFADRGVDLMEEGIDLVVRLSDPGNQASLVGRRMARNTHSSAPLRIIWIVAGVRLRLKNRRNMTALPFPRTDAPCHG</sequence>
<organism evidence="1 2">
    <name type="scientific">Phyllobacterium zundukense</name>
    <dbReference type="NCBI Taxonomy" id="1867719"/>
    <lineage>
        <taxon>Bacteria</taxon>
        <taxon>Pseudomonadati</taxon>
        <taxon>Pseudomonadota</taxon>
        <taxon>Alphaproteobacteria</taxon>
        <taxon>Hyphomicrobiales</taxon>
        <taxon>Phyllobacteriaceae</taxon>
        <taxon>Phyllobacterium</taxon>
    </lineage>
</organism>
<geneLocation type="plasmid" evidence="1 2">
    <name>p_unnamed2</name>
</geneLocation>
<evidence type="ECO:0000313" key="1">
    <source>
        <dbReference type="EMBL" id="UXN58318.1"/>
    </source>
</evidence>
<keyword evidence="2" id="KW-1185">Reference proteome</keyword>
<protein>
    <submittedName>
        <fullName evidence="1">LysR substrate-binding domain-containing protein</fullName>
    </submittedName>
</protein>
<evidence type="ECO:0000313" key="2">
    <source>
        <dbReference type="Proteomes" id="UP001061991"/>
    </source>
</evidence>